<protein>
    <submittedName>
        <fullName evidence="2">GNAT family N-acetyltransferase</fullName>
    </submittedName>
</protein>
<dbReference type="AlphaFoldDB" id="A0A974BME9"/>
<dbReference type="InterPro" id="IPR000182">
    <property type="entry name" value="GNAT_dom"/>
</dbReference>
<comment type="caution">
    <text evidence="2">The sequence shown here is derived from an EMBL/GenBank/DDBJ whole genome shotgun (WGS) entry which is preliminary data.</text>
</comment>
<evidence type="ECO:0000313" key="2">
    <source>
        <dbReference type="EMBL" id="NYB75377.1"/>
    </source>
</evidence>
<name>A0A974BME9_SEDHY</name>
<organism evidence="2 3">
    <name type="scientific">Sedimentibacter hydroxybenzoicus DSM 7310</name>
    <dbReference type="NCBI Taxonomy" id="1123245"/>
    <lineage>
        <taxon>Bacteria</taxon>
        <taxon>Bacillati</taxon>
        <taxon>Bacillota</taxon>
        <taxon>Tissierellia</taxon>
        <taxon>Sedimentibacter</taxon>
    </lineage>
</organism>
<dbReference type="Gene3D" id="3.40.630.30">
    <property type="match status" value="1"/>
</dbReference>
<dbReference type="PROSITE" id="PS51186">
    <property type="entry name" value="GNAT"/>
    <property type="match status" value="1"/>
</dbReference>
<proteinExistence type="predicted"/>
<dbReference type="InterPro" id="IPR016181">
    <property type="entry name" value="Acyl_CoA_acyltransferase"/>
</dbReference>
<dbReference type="CDD" id="cd04301">
    <property type="entry name" value="NAT_SF"/>
    <property type="match status" value="1"/>
</dbReference>
<dbReference type="RefSeq" id="WP_179239080.1">
    <property type="nucleotide sequence ID" value="NZ_JACBNQ010000020.1"/>
</dbReference>
<evidence type="ECO:0000313" key="3">
    <source>
        <dbReference type="Proteomes" id="UP000611629"/>
    </source>
</evidence>
<gene>
    <name evidence="2" type="ORF">HZF24_14610</name>
</gene>
<feature type="domain" description="N-acetyltransferase" evidence="1">
    <location>
        <begin position="153"/>
        <end position="289"/>
    </location>
</feature>
<dbReference type="GO" id="GO:0016747">
    <property type="term" value="F:acyltransferase activity, transferring groups other than amino-acyl groups"/>
    <property type="evidence" value="ECO:0007669"/>
    <property type="project" value="InterPro"/>
</dbReference>
<dbReference type="Proteomes" id="UP000611629">
    <property type="component" value="Unassembled WGS sequence"/>
</dbReference>
<dbReference type="SUPFAM" id="SSF55729">
    <property type="entry name" value="Acyl-CoA N-acyltransferases (Nat)"/>
    <property type="match status" value="1"/>
</dbReference>
<dbReference type="Pfam" id="PF00583">
    <property type="entry name" value="Acetyltransf_1"/>
    <property type="match status" value="1"/>
</dbReference>
<accession>A0A974BME9</accession>
<evidence type="ECO:0000259" key="1">
    <source>
        <dbReference type="PROSITE" id="PS51186"/>
    </source>
</evidence>
<keyword evidence="3" id="KW-1185">Reference proteome</keyword>
<sequence length="289" mass="33162">MKNITKRPFMILSDFLAVYKFMIDIYEKDWRNGVPAPFLEYALSSGWADKTMSHRNMIWENDGRIVGFCFYESHIGEAFFSLRPGYEEISSEMVIHAQKYLIDKDGNLKLNIFKGQNAVTKAAADAGFEQGGEHVDMIFDFSKQLDYKLPDGLSFVEPGKFDMAKMLICCWKGFDHEKEGPWDGYVDDGYHLYTSPHATPKYPVAIQNKAGDYVCWAGMWWTPENKLAYMEPLCTVPEYRGKGLAAAALSEMYRRMKTLGATHMTGGGSQFYSSIGYEPMITWTYWRKK</sequence>
<reference evidence="2" key="1">
    <citation type="submission" date="2020-07" db="EMBL/GenBank/DDBJ databases">
        <title>Genomic analysis of a strain of Sedimentibacter Hydroxybenzoicus DSM7310.</title>
        <authorList>
            <person name="Ma S."/>
        </authorList>
    </citation>
    <scope>NUCLEOTIDE SEQUENCE</scope>
    <source>
        <strain evidence="2">DSM 7310</strain>
    </source>
</reference>
<dbReference type="EMBL" id="JACBNQ010000020">
    <property type="protein sequence ID" value="NYB75377.1"/>
    <property type="molecule type" value="Genomic_DNA"/>
</dbReference>